<dbReference type="SMART" id="SM00225">
    <property type="entry name" value="BTB"/>
    <property type="match status" value="2"/>
</dbReference>
<accession>A0A371E957</accession>
<protein>
    <submittedName>
        <fullName evidence="4">BTB/POZ domain-containing protein</fullName>
    </submittedName>
</protein>
<dbReference type="PROSITE" id="PS50097">
    <property type="entry name" value="BTB"/>
    <property type="match status" value="2"/>
</dbReference>
<dbReference type="CDD" id="cd18186">
    <property type="entry name" value="BTB_POZ_ZBTB_KLHL-like"/>
    <property type="match status" value="1"/>
</dbReference>
<dbReference type="Gene3D" id="1.25.10.10">
    <property type="entry name" value="Leucine-rich Repeat Variant"/>
    <property type="match status" value="1"/>
</dbReference>
<feature type="non-terminal residue" evidence="4">
    <location>
        <position position="1"/>
    </location>
</feature>
<evidence type="ECO:0000313" key="5">
    <source>
        <dbReference type="Proteomes" id="UP000257109"/>
    </source>
</evidence>
<dbReference type="EMBL" id="QJKJ01015410">
    <property type="protein sequence ID" value="RDX62570.1"/>
    <property type="molecule type" value="Genomic_DNA"/>
</dbReference>
<dbReference type="InterPro" id="IPR000210">
    <property type="entry name" value="BTB/POZ_dom"/>
</dbReference>
<proteinExistence type="predicted"/>
<keyword evidence="5" id="KW-1185">Reference proteome</keyword>
<dbReference type="SUPFAM" id="SSF54695">
    <property type="entry name" value="POZ domain"/>
    <property type="match status" value="2"/>
</dbReference>
<name>A0A371E957_MUCPR</name>
<dbReference type="PANTHER" id="PTHR35918">
    <property type="entry name" value="OS06G0674800 PROTEIN"/>
    <property type="match status" value="1"/>
</dbReference>
<reference evidence="4" key="1">
    <citation type="submission" date="2018-05" db="EMBL/GenBank/DDBJ databases">
        <title>Draft genome of Mucuna pruriens seed.</title>
        <authorList>
            <person name="Nnadi N.E."/>
            <person name="Vos R."/>
            <person name="Hasami M.H."/>
            <person name="Devisetty U.K."/>
            <person name="Aguiy J.C."/>
        </authorList>
    </citation>
    <scope>NUCLEOTIDE SEQUENCE [LARGE SCALE GENOMIC DNA]</scope>
    <source>
        <strain evidence="4">JCA_2017</strain>
    </source>
</reference>
<dbReference type="Proteomes" id="UP000257109">
    <property type="component" value="Unassembled WGS sequence"/>
</dbReference>
<evidence type="ECO:0000256" key="1">
    <source>
        <dbReference type="ARBA" id="ARBA00004184"/>
    </source>
</evidence>
<dbReference type="Pfam" id="PF26522">
    <property type="entry name" value="ARM_6"/>
    <property type="match status" value="1"/>
</dbReference>
<dbReference type="InterPro" id="IPR044953">
    <property type="entry name" value="At1g04390-like"/>
</dbReference>
<evidence type="ECO:0000256" key="2">
    <source>
        <dbReference type="ARBA" id="ARBA00004906"/>
    </source>
</evidence>
<dbReference type="AlphaFoldDB" id="A0A371E957"/>
<dbReference type="PANTHER" id="PTHR35918:SF1">
    <property type="entry name" value="BTB DOMAIN-CONTAINING PROTEIN"/>
    <property type="match status" value="1"/>
</dbReference>
<dbReference type="OrthoDB" id="418748at2759"/>
<evidence type="ECO:0000313" key="4">
    <source>
        <dbReference type="EMBL" id="RDX62570.1"/>
    </source>
</evidence>
<dbReference type="STRING" id="157652.A0A371E957"/>
<dbReference type="Gene3D" id="3.30.710.10">
    <property type="entry name" value="Potassium Channel Kv1.1, Chain A"/>
    <property type="match status" value="2"/>
</dbReference>
<organism evidence="4 5">
    <name type="scientific">Mucuna pruriens</name>
    <name type="common">Velvet bean</name>
    <name type="synonym">Dolichos pruriens</name>
    <dbReference type="NCBI Taxonomy" id="157652"/>
    <lineage>
        <taxon>Eukaryota</taxon>
        <taxon>Viridiplantae</taxon>
        <taxon>Streptophyta</taxon>
        <taxon>Embryophyta</taxon>
        <taxon>Tracheophyta</taxon>
        <taxon>Spermatophyta</taxon>
        <taxon>Magnoliopsida</taxon>
        <taxon>eudicotyledons</taxon>
        <taxon>Gunneridae</taxon>
        <taxon>Pentapetalae</taxon>
        <taxon>rosids</taxon>
        <taxon>fabids</taxon>
        <taxon>Fabales</taxon>
        <taxon>Fabaceae</taxon>
        <taxon>Papilionoideae</taxon>
        <taxon>50 kb inversion clade</taxon>
        <taxon>NPAAA clade</taxon>
        <taxon>indigoferoid/millettioid clade</taxon>
        <taxon>Phaseoleae</taxon>
        <taxon>Mucuna</taxon>
    </lineage>
</organism>
<dbReference type="InterPro" id="IPR016024">
    <property type="entry name" value="ARM-type_fold"/>
</dbReference>
<feature type="domain" description="BTB" evidence="3">
    <location>
        <begin position="665"/>
        <end position="745"/>
    </location>
</feature>
<evidence type="ECO:0000259" key="3">
    <source>
        <dbReference type="PROSITE" id="PS50097"/>
    </source>
</evidence>
<comment type="pathway">
    <text evidence="2">Protein modification; protein ubiquitination.</text>
</comment>
<comment type="caution">
    <text evidence="4">The sequence shown here is derived from an EMBL/GenBank/DDBJ whole genome shotgun (WGS) entry which is preliminary data.</text>
</comment>
<dbReference type="InterPro" id="IPR011333">
    <property type="entry name" value="SKP1/BTB/POZ_sf"/>
</dbReference>
<feature type="domain" description="BTB" evidence="3">
    <location>
        <begin position="795"/>
        <end position="876"/>
    </location>
</feature>
<dbReference type="InterPro" id="IPR011989">
    <property type="entry name" value="ARM-like"/>
</dbReference>
<dbReference type="Pfam" id="PF00651">
    <property type="entry name" value="BTB"/>
    <property type="match status" value="2"/>
</dbReference>
<dbReference type="InterPro" id="IPR059007">
    <property type="entry name" value="ARM_At1g04390"/>
</dbReference>
<comment type="subcellular location">
    <subcellularLocation>
        <location evidence="1">Endomembrane system</location>
        <topology evidence="1">Peripheral membrane protein</topology>
    </subcellularLocation>
</comment>
<dbReference type="SUPFAM" id="SSF48371">
    <property type="entry name" value="ARM repeat"/>
    <property type="match status" value="1"/>
</dbReference>
<gene>
    <name evidence="4" type="ORF">CR513_59083</name>
</gene>
<sequence length="1001" mass="113435">MKSGREKEKEKEKENDRCISSHMHTLHRRLLHALTLGTRHFDEKTNRWKWQCANIEVQKNVLRSTSAFLDSLSGDARAARHAIVKESVADILGALLWILQCKSEALLSMASNVAVKLVSVIPNPLLQSHMLDLVYCLSSLLSSHQVEVAIPCATALNLVISNLSATSEKAVMEALKETETSIRIVGNIKDFAEGAKKIEYFEEMTLLLSTILWRWPPSRFPVYNDVILTKSLANIHTRTDSSIKLALLKLYTSLALCESVARKLIEDGEVFPQMFVQAMGKSNPHVVRIEGFRLAQCLLRSQENCLKVVGLCGEALVDAIICGMRETGLSSKKIGNNHGSLSMEACQLALITRWAGDHHINFWKQGIDRVLLNLLIENVQDQLSEPVLSLEKQISMVKEGLKANYHLGLRSYLWDILGLSFVDTLEKWCRICQKDIDDHFQSEPVSRAVLMMIHSPCSSISSHTRFLLSDVLKVKGMPCLKSLIHTLDYTSSLESYGSFDKLQLAINLIGLTCLSSLPQYQRCIVESKGIKTIVLLVKRCLSNDIHVERPNFAPHLHTTFHERSCCCIDREDWEGSNVLLFYSLLGLAEILHQCDLPDNPQQFSREVSNIRAQLVSKLHEICSSNSFCPGVRWYVSYILTYFEFYGFPNELAKRIGKSLNKEEYSDMRLVVANGDSVSVHGVILAVRCPSLLPPRLLPSMKSSEEVTDKFVGETTREVRLSSHVDYEALMLLLEYVYLGCLHAGEETVKKLKILAKRCKLQPLLQMLYRQRPKWDTPFPSFNLTSSLGSAGSCFLDVILEAKSNKLVGWTCSNCSDTVPHMHVHKVILQSGCDYLQALFRSGMQESHSQVVKVDISWEALIKLVQWFYSDELPNPPSGCLWDNMDDKEKLFNLQPYVELCWLSEFWILENIQEACWNVIMSCLDSSRQLSTKIIKMAYNLSLWKLVDIAANLMAPSYRQLRDSGELENFDDALVHLIYSASIQLNQEGKNCFRQVKDLRLF</sequence>
<dbReference type="GO" id="GO:0012505">
    <property type="term" value="C:endomembrane system"/>
    <property type="evidence" value="ECO:0007669"/>
    <property type="project" value="UniProtKB-SubCell"/>
</dbReference>